<evidence type="ECO:0000256" key="1">
    <source>
        <dbReference type="ARBA" id="ARBA00022670"/>
    </source>
</evidence>
<evidence type="ECO:0000256" key="2">
    <source>
        <dbReference type="ARBA" id="ARBA00022723"/>
    </source>
</evidence>
<dbReference type="Gene3D" id="3.30.70.360">
    <property type="match status" value="1"/>
</dbReference>
<gene>
    <name evidence="5" type="ORF">ACFSGJ_00580</name>
</gene>
<dbReference type="NCBIfam" id="NF006579">
    <property type="entry name" value="PRK09104.1"/>
    <property type="match status" value="1"/>
</dbReference>
<dbReference type="Gene3D" id="3.40.630.10">
    <property type="entry name" value="Zn peptidases"/>
    <property type="match status" value="1"/>
</dbReference>
<sequence>MIDRNAQTSDAIARLNKVMDEAARHENTAVRKLLDLIAIPSISIDPPGSEGIAKAAAWLQAELISMGLQAKIVETGGHPVVLGSCHSSSSRRRILFYGHYDVQPAGDPDDWTHPPFAPAIIEEEGLHRFYGRGASDSKSQFWTLLEALRAWKAIHGEFPADIVVLLEGEEEIGSTSLPDFLAQHHDELCCDIAFICDGDMWSRDRPAITTQLKGLVHEKVTILTPHGDLHSGFFGAVAANPLRILSSILAAIHDEGGRIAIDGFYDGVQDIPAMRRDQWRQLSAEAGVNDGVSLEGGVIEQGYSALEAMWGRPAIDINGVTGGNQGPTGRSVTPGTAHARLSFRLVAGQDPDLVRERFKEFVLARVPEGCRAEFEGASYAPAIMLSQDNPYLRATARGLEAEWGHPAVLKGSGGTVPLVHQLHEALSVDGIVVGFILGTDAIDGPDEHYDVERFRAGTRAWIRIFAELEMI</sequence>
<dbReference type="EMBL" id="JBHUGH010000001">
    <property type="protein sequence ID" value="MFD1910703.1"/>
    <property type="molecule type" value="Genomic_DNA"/>
</dbReference>
<evidence type="ECO:0000259" key="4">
    <source>
        <dbReference type="Pfam" id="PF07687"/>
    </source>
</evidence>
<reference evidence="6" key="1">
    <citation type="journal article" date="2019" name="Int. J. Syst. Evol. Microbiol.">
        <title>The Global Catalogue of Microorganisms (GCM) 10K type strain sequencing project: providing services to taxonomists for standard genome sequencing and annotation.</title>
        <authorList>
            <consortium name="The Broad Institute Genomics Platform"/>
            <consortium name="The Broad Institute Genome Sequencing Center for Infectious Disease"/>
            <person name="Wu L."/>
            <person name="Ma J."/>
        </authorList>
    </citation>
    <scope>NUCLEOTIDE SEQUENCE [LARGE SCALE GENOMIC DNA]</scope>
    <source>
        <strain evidence="6">CGMCC 4.7242</strain>
    </source>
</reference>
<feature type="domain" description="Peptidase M20 dimerisation" evidence="4">
    <location>
        <begin position="212"/>
        <end position="368"/>
    </location>
</feature>
<dbReference type="PANTHER" id="PTHR43270:SF12">
    <property type="entry name" value="SUCCINYL-DIAMINOPIMELATE DESUCCINYLASE"/>
    <property type="match status" value="1"/>
</dbReference>
<evidence type="ECO:0000313" key="6">
    <source>
        <dbReference type="Proteomes" id="UP001597353"/>
    </source>
</evidence>
<dbReference type="InterPro" id="IPR051458">
    <property type="entry name" value="Cyt/Met_Dipeptidase"/>
</dbReference>
<name>A0ABW4S0X3_9RHOB</name>
<comment type="caution">
    <text evidence="5">The sequence shown here is derived from an EMBL/GenBank/DDBJ whole genome shotgun (WGS) entry which is preliminary data.</text>
</comment>
<protein>
    <submittedName>
        <fullName evidence="5">M20/M25/M40 family metallo-hydrolase</fullName>
    </submittedName>
</protein>
<evidence type="ECO:0000256" key="3">
    <source>
        <dbReference type="ARBA" id="ARBA00022801"/>
    </source>
</evidence>
<dbReference type="Proteomes" id="UP001597353">
    <property type="component" value="Unassembled WGS sequence"/>
</dbReference>
<evidence type="ECO:0000313" key="5">
    <source>
        <dbReference type="EMBL" id="MFD1910703.1"/>
    </source>
</evidence>
<keyword evidence="2" id="KW-0479">Metal-binding</keyword>
<dbReference type="PANTHER" id="PTHR43270">
    <property type="entry name" value="BETA-ALA-HIS DIPEPTIDASE"/>
    <property type="match status" value="1"/>
</dbReference>
<dbReference type="Pfam" id="PF07687">
    <property type="entry name" value="M20_dimer"/>
    <property type="match status" value="1"/>
</dbReference>
<dbReference type="Pfam" id="PF01546">
    <property type="entry name" value="Peptidase_M20"/>
    <property type="match status" value="1"/>
</dbReference>
<dbReference type="InterPro" id="IPR002933">
    <property type="entry name" value="Peptidase_M20"/>
</dbReference>
<dbReference type="SUPFAM" id="SSF53187">
    <property type="entry name" value="Zn-dependent exopeptidases"/>
    <property type="match status" value="1"/>
</dbReference>
<keyword evidence="1" id="KW-0645">Protease</keyword>
<organism evidence="5 6">
    <name type="scientific">Halodurantibacterium flavum</name>
    <dbReference type="NCBI Taxonomy" id="1382802"/>
    <lineage>
        <taxon>Bacteria</taxon>
        <taxon>Pseudomonadati</taxon>
        <taxon>Pseudomonadota</taxon>
        <taxon>Alphaproteobacteria</taxon>
        <taxon>Rhodobacterales</taxon>
        <taxon>Paracoccaceae</taxon>
        <taxon>Halodurantibacterium</taxon>
    </lineage>
</organism>
<dbReference type="InterPro" id="IPR011650">
    <property type="entry name" value="Peptidase_M20_dimer"/>
</dbReference>
<keyword evidence="6" id="KW-1185">Reference proteome</keyword>
<dbReference type="RefSeq" id="WP_390258561.1">
    <property type="nucleotide sequence ID" value="NZ_JBHUGH010000001.1"/>
</dbReference>
<accession>A0ABW4S0X3</accession>
<keyword evidence="3" id="KW-0378">Hydrolase</keyword>
<proteinExistence type="predicted"/>